<evidence type="ECO:0000313" key="4">
    <source>
        <dbReference type="Proteomes" id="UP000197138"/>
    </source>
</evidence>
<name>A0A218XSD2_PUNGR</name>
<gene>
    <name evidence="2" type="ORF">CDL15_Pgr000364</name>
    <name evidence="3" type="ORF">CRG98_046841</name>
</gene>
<evidence type="ECO:0000313" key="3">
    <source>
        <dbReference type="EMBL" id="PKI32767.1"/>
    </source>
</evidence>
<reference evidence="3 5" key="3">
    <citation type="submission" date="2017-11" db="EMBL/GenBank/DDBJ databases">
        <title>De-novo sequencing of pomegranate (Punica granatum L.) genome.</title>
        <authorList>
            <person name="Akparov Z."/>
            <person name="Amiraslanov A."/>
            <person name="Hajiyeva S."/>
            <person name="Abbasov M."/>
            <person name="Kaur K."/>
            <person name="Hamwieh A."/>
            <person name="Solovyev V."/>
            <person name="Salamov A."/>
            <person name="Braich B."/>
            <person name="Kosarev P."/>
            <person name="Mahmoud A."/>
            <person name="Hajiyev E."/>
            <person name="Babayeva S."/>
            <person name="Izzatullayeva V."/>
            <person name="Mammadov A."/>
            <person name="Mammadov A."/>
            <person name="Sharifova S."/>
            <person name="Ojaghi J."/>
            <person name="Eynullazada K."/>
            <person name="Bayramov B."/>
            <person name="Abdulazimova A."/>
            <person name="Shahmuradov I."/>
        </authorList>
    </citation>
    <scope>NUCLEOTIDE SEQUENCE [LARGE SCALE GENOMIC DNA]</scope>
    <source>
        <strain evidence="3">AG2017</strain>
        <strain evidence="5">cv. AG2017</strain>
        <tissue evidence="3">Leaf</tissue>
    </source>
</reference>
<comment type="caution">
    <text evidence="2">The sequence shown here is derived from an EMBL/GenBank/DDBJ whole genome shotgun (WGS) entry which is preliminary data.</text>
</comment>
<evidence type="ECO:0000313" key="5">
    <source>
        <dbReference type="Proteomes" id="UP000233551"/>
    </source>
</evidence>
<dbReference type="EMBL" id="PGOL01007338">
    <property type="protein sequence ID" value="PKI32767.1"/>
    <property type="molecule type" value="Genomic_DNA"/>
</dbReference>
<dbReference type="Proteomes" id="UP000233551">
    <property type="component" value="Unassembled WGS sequence"/>
</dbReference>
<sequence>MASTVKFLGYAPPSVANSRRRGNFNLCASTAGVTGSSEGINLLSLDESSNKGIGSPSASARIASYGRREEGGLDGQTRERRRRRGEGCRPSEAQNFQIRNEKKGRYCLVYLVRLSSSMGFLQNKLT</sequence>
<protein>
    <submittedName>
        <fullName evidence="2">Uncharacterized protein</fullName>
    </submittedName>
</protein>
<evidence type="ECO:0000313" key="2">
    <source>
        <dbReference type="EMBL" id="OWM87947.1"/>
    </source>
</evidence>
<reference evidence="2" key="2">
    <citation type="submission" date="2017-06" db="EMBL/GenBank/DDBJ databases">
        <title>The pomegranate genome and the genomics of punicalagin biosynthesis.</title>
        <authorList>
            <person name="Xu C."/>
        </authorList>
    </citation>
    <scope>NUCLEOTIDE SEQUENCE [LARGE SCALE GENOMIC DNA]</scope>
    <source>
        <tissue evidence="2">Fresh leaf</tissue>
    </source>
</reference>
<dbReference type="Proteomes" id="UP000197138">
    <property type="component" value="Unassembled WGS sequence"/>
</dbReference>
<accession>A0A218XSD2</accession>
<dbReference type="AlphaFoldDB" id="A0A218XSD2"/>
<reference evidence="4" key="1">
    <citation type="journal article" date="2017" name="Plant J.">
        <title>The pomegranate (Punica granatum L.) genome and the genomics of punicalagin biosynthesis.</title>
        <authorList>
            <person name="Qin G."/>
            <person name="Xu C."/>
            <person name="Ming R."/>
            <person name="Tang H."/>
            <person name="Guyot R."/>
            <person name="Kramer E.M."/>
            <person name="Hu Y."/>
            <person name="Yi X."/>
            <person name="Qi Y."/>
            <person name="Xu X."/>
            <person name="Gao Z."/>
            <person name="Pan H."/>
            <person name="Jian J."/>
            <person name="Tian Y."/>
            <person name="Yue Z."/>
            <person name="Xu Y."/>
        </authorList>
    </citation>
    <scope>NUCLEOTIDE SEQUENCE [LARGE SCALE GENOMIC DNA]</scope>
    <source>
        <strain evidence="4">cv. Dabenzi</strain>
    </source>
</reference>
<proteinExistence type="predicted"/>
<dbReference type="EMBL" id="MTKT01000801">
    <property type="protein sequence ID" value="OWM87947.1"/>
    <property type="molecule type" value="Genomic_DNA"/>
</dbReference>
<keyword evidence="5" id="KW-1185">Reference proteome</keyword>
<feature type="region of interest" description="Disordered" evidence="1">
    <location>
        <begin position="49"/>
        <end position="91"/>
    </location>
</feature>
<organism evidence="2 4">
    <name type="scientific">Punica granatum</name>
    <name type="common">Pomegranate</name>
    <dbReference type="NCBI Taxonomy" id="22663"/>
    <lineage>
        <taxon>Eukaryota</taxon>
        <taxon>Viridiplantae</taxon>
        <taxon>Streptophyta</taxon>
        <taxon>Embryophyta</taxon>
        <taxon>Tracheophyta</taxon>
        <taxon>Spermatophyta</taxon>
        <taxon>Magnoliopsida</taxon>
        <taxon>eudicotyledons</taxon>
        <taxon>Gunneridae</taxon>
        <taxon>Pentapetalae</taxon>
        <taxon>rosids</taxon>
        <taxon>malvids</taxon>
        <taxon>Myrtales</taxon>
        <taxon>Lythraceae</taxon>
        <taxon>Punica</taxon>
    </lineage>
</organism>
<evidence type="ECO:0000256" key="1">
    <source>
        <dbReference type="SAM" id="MobiDB-lite"/>
    </source>
</evidence>
<feature type="compositionally biased region" description="Polar residues" evidence="1">
    <location>
        <begin position="49"/>
        <end position="58"/>
    </location>
</feature>